<dbReference type="InterPro" id="IPR050675">
    <property type="entry name" value="OAF3"/>
</dbReference>
<sequence length="440" mass="48181">MAALSSPGISSTIPPTVKLRGSCHACALSKLKCSQDKPTCARCSKRGTTCQYLASKRAGRKQGSRTGSFRSPIKTDHEPVSVNEDNDRRDLLAASTQLMQYALQHDQNLDVYRGHQHHHHQRTPSYPDNVPSLLPSACPTTSATTPLTFGHPDFDGFLASPMSFSLLDGADVDYFAGTDVNFKDLNGFPDTMSFFTSESTIPMLEDDLPKSSFMPDSETPLSDLSSSPPSTEVYNFRSPTQCSCFTRSLALLRELFPNPSAGCATASSDESDRPALPTILQVITQNEQTIQKVNQILDCYCSHDSYTLSILTLTVFKVLAWYGAVAQVSPTPNEGQTHPEQVDRAPTVIGGYHLEGEYQSRMAAQLVLSELHRVQRLVNTLFQRLKDQGPGNGSLARPGGVDLNGQKSLLPVNLLDHLADDLRAQLRGLSLEIVERLRRG</sequence>
<feature type="region of interest" description="Disordered" evidence="6">
    <location>
        <begin position="54"/>
        <end position="87"/>
    </location>
</feature>
<dbReference type="Proteomes" id="UP001610335">
    <property type="component" value="Unassembled WGS sequence"/>
</dbReference>
<dbReference type="PANTHER" id="PTHR31069">
    <property type="entry name" value="OLEATE-ACTIVATED TRANSCRIPTION FACTOR 1-RELATED"/>
    <property type="match status" value="1"/>
</dbReference>
<comment type="caution">
    <text evidence="8">The sequence shown here is derived from an EMBL/GenBank/DDBJ whole genome shotgun (WGS) entry which is preliminary data.</text>
</comment>
<dbReference type="Pfam" id="PF00172">
    <property type="entry name" value="Zn_clus"/>
    <property type="match status" value="1"/>
</dbReference>
<evidence type="ECO:0000256" key="5">
    <source>
        <dbReference type="ARBA" id="ARBA00023242"/>
    </source>
</evidence>
<feature type="domain" description="Zn(2)-C6 fungal-type" evidence="7">
    <location>
        <begin position="22"/>
        <end position="52"/>
    </location>
</feature>
<dbReference type="PROSITE" id="PS00463">
    <property type="entry name" value="ZN2_CY6_FUNGAL_1"/>
    <property type="match status" value="1"/>
</dbReference>
<keyword evidence="2" id="KW-0805">Transcription regulation</keyword>
<dbReference type="PROSITE" id="PS50048">
    <property type="entry name" value="ZN2_CY6_FUNGAL_2"/>
    <property type="match status" value="1"/>
</dbReference>
<dbReference type="SUPFAM" id="SSF57701">
    <property type="entry name" value="Zn2/Cys6 DNA-binding domain"/>
    <property type="match status" value="1"/>
</dbReference>
<organism evidence="8 9">
    <name type="scientific">Aspergillus cavernicola</name>
    <dbReference type="NCBI Taxonomy" id="176166"/>
    <lineage>
        <taxon>Eukaryota</taxon>
        <taxon>Fungi</taxon>
        <taxon>Dikarya</taxon>
        <taxon>Ascomycota</taxon>
        <taxon>Pezizomycotina</taxon>
        <taxon>Eurotiomycetes</taxon>
        <taxon>Eurotiomycetidae</taxon>
        <taxon>Eurotiales</taxon>
        <taxon>Aspergillaceae</taxon>
        <taxon>Aspergillus</taxon>
        <taxon>Aspergillus subgen. Nidulantes</taxon>
    </lineage>
</organism>
<dbReference type="Gene3D" id="4.10.240.10">
    <property type="entry name" value="Zn(2)-C6 fungal-type DNA-binding domain"/>
    <property type="match status" value="1"/>
</dbReference>
<dbReference type="PANTHER" id="PTHR31069:SF31">
    <property type="entry name" value="MONODICTYPHENONE CLUSTER TRANSCRIPTION FACTOR-RELATED"/>
    <property type="match status" value="1"/>
</dbReference>
<dbReference type="InterPro" id="IPR001138">
    <property type="entry name" value="Zn2Cys6_DnaBD"/>
</dbReference>
<name>A0ABR4ISJ4_9EURO</name>
<keyword evidence="9" id="KW-1185">Reference proteome</keyword>
<evidence type="ECO:0000313" key="8">
    <source>
        <dbReference type="EMBL" id="KAL2830746.1"/>
    </source>
</evidence>
<keyword evidence="4" id="KW-0804">Transcription</keyword>
<protein>
    <submittedName>
        <fullName evidence="8">Aflatoxin regulatory protein-domain-containing protein</fullName>
    </submittedName>
</protein>
<keyword evidence="3" id="KW-0238">DNA-binding</keyword>
<keyword evidence="1" id="KW-0479">Metal-binding</keyword>
<evidence type="ECO:0000256" key="1">
    <source>
        <dbReference type="ARBA" id="ARBA00022723"/>
    </source>
</evidence>
<dbReference type="PRINTS" id="PR00755">
    <property type="entry name" value="AFLATOXINBRP"/>
</dbReference>
<dbReference type="CDD" id="cd00067">
    <property type="entry name" value="GAL4"/>
    <property type="match status" value="1"/>
</dbReference>
<keyword evidence="5" id="KW-0539">Nucleus</keyword>
<evidence type="ECO:0000256" key="6">
    <source>
        <dbReference type="SAM" id="MobiDB-lite"/>
    </source>
</evidence>
<proteinExistence type="predicted"/>
<evidence type="ECO:0000256" key="4">
    <source>
        <dbReference type="ARBA" id="ARBA00023163"/>
    </source>
</evidence>
<evidence type="ECO:0000313" key="9">
    <source>
        <dbReference type="Proteomes" id="UP001610335"/>
    </source>
</evidence>
<gene>
    <name evidence="8" type="ORF">BDW59DRAFT_158194</name>
</gene>
<evidence type="ECO:0000259" key="7">
    <source>
        <dbReference type="PROSITE" id="PS50048"/>
    </source>
</evidence>
<reference evidence="8 9" key="1">
    <citation type="submission" date="2024-07" db="EMBL/GenBank/DDBJ databases">
        <title>Section-level genome sequencing and comparative genomics of Aspergillus sections Usti and Cavernicolus.</title>
        <authorList>
            <consortium name="Lawrence Berkeley National Laboratory"/>
            <person name="Nybo J.L."/>
            <person name="Vesth T.C."/>
            <person name="Theobald S."/>
            <person name="Frisvad J.C."/>
            <person name="Larsen T.O."/>
            <person name="Kjaerboelling I."/>
            <person name="Rothschild-Mancinelli K."/>
            <person name="Lyhne E.K."/>
            <person name="Kogle M.E."/>
            <person name="Barry K."/>
            <person name="Clum A."/>
            <person name="Na H."/>
            <person name="Ledsgaard L."/>
            <person name="Lin J."/>
            <person name="Lipzen A."/>
            <person name="Kuo A."/>
            <person name="Riley R."/>
            <person name="Mondo S."/>
            <person name="LaButti K."/>
            <person name="Haridas S."/>
            <person name="Pangalinan J."/>
            <person name="Salamov A.A."/>
            <person name="Simmons B.A."/>
            <person name="Magnuson J.K."/>
            <person name="Chen J."/>
            <person name="Drula E."/>
            <person name="Henrissat B."/>
            <person name="Wiebenga A."/>
            <person name="Lubbers R.J."/>
            <person name="Gomes A.C."/>
            <person name="Makela M.R."/>
            <person name="Stajich J."/>
            <person name="Grigoriev I.V."/>
            <person name="Mortensen U.H."/>
            <person name="De vries R.P."/>
            <person name="Baker S.E."/>
            <person name="Andersen M.R."/>
        </authorList>
    </citation>
    <scope>NUCLEOTIDE SEQUENCE [LARGE SCALE GENOMIC DNA]</scope>
    <source>
        <strain evidence="8 9">CBS 600.67</strain>
    </source>
</reference>
<dbReference type="Pfam" id="PF08493">
    <property type="entry name" value="AflR"/>
    <property type="match status" value="1"/>
</dbReference>
<dbReference type="SMART" id="SM00066">
    <property type="entry name" value="GAL4"/>
    <property type="match status" value="1"/>
</dbReference>
<dbReference type="InterPro" id="IPR013700">
    <property type="entry name" value="AflR"/>
</dbReference>
<feature type="compositionally biased region" description="Basic and acidic residues" evidence="6">
    <location>
        <begin position="73"/>
        <end position="87"/>
    </location>
</feature>
<evidence type="ECO:0000256" key="2">
    <source>
        <dbReference type="ARBA" id="ARBA00023015"/>
    </source>
</evidence>
<feature type="compositionally biased region" description="Low complexity" evidence="6">
    <location>
        <begin position="215"/>
        <end position="230"/>
    </location>
</feature>
<evidence type="ECO:0000256" key="3">
    <source>
        <dbReference type="ARBA" id="ARBA00023125"/>
    </source>
</evidence>
<feature type="region of interest" description="Disordered" evidence="6">
    <location>
        <begin position="208"/>
        <end position="230"/>
    </location>
</feature>
<accession>A0ABR4ISJ4</accession>
<dbReference type="EMBL" id="JBFXLS010000011">
    <property type="protein sequence ID" value="KAL2830746.1"/>
    <property type="molecule type" value="Genomic_DNA"/>
</dbReference>
<dbReference type="InterPro" id="IPR036864">
    <property type="entry name" value="Zn2-C6_fun-type_DNA-bd_sf"/>
</dbReference>